<protein>
    <recommendedName>
        <fullName evidence="4">SHSP domain-containing protein</fullName>
    </recommendedName>
</protein>
<dbReference type="EnsemblPlants" id="KRH08579">
    <property type="protein sequence ID" value="KRH08579"/>
    <property type="gene ID" value="GLYMA_16G158500"/>
</dbReference>
<dbReference type="PROSITE" id="PS01031">
    <property type="entry name" value="SHSP"/>
    <property type="match status" value="1"/>
</dbReference>
<dbReference type="EMBL" id="CM000849">
    <property type="protein sequence ID" value="KRH08579.1"/>
    <property type="molecule type" value="Genomic_DNA"/>
</dbReference>
<organism evidence="6">
    <name type="scientific">Glycine max</name>
    <name type="common">Soybean</name>
    <name type="synonym">Glycine hispida</name>
    <dbReference type="NCBI Taxonomy" id="3847"/>
    <lineage>
        <taxon>Eukaryota</taxon>
        <taxon>Viridiplantae</taxon>
        <taxon>Streptophyta</taxon>
        <taxon>Embryophyta</taxon>
        <taxon>Tracheophyta</taxon>
        <taxon>Spermatophyta</taxon>
        <taxon>Magnoliopsida</taxon>
        <taxon>eudicotyledons</taxon>
        <taxon>Gunneridae</taxon>
        <taxon>Pentapetalae</taxon>
        <taxon>rosids</taxon>
        <taxon>fabids</taxon>
        <taxon>Fabales</taxon>
        <taxon>Fabaceae</taxon>
        <taxon>Papilionoideae</taxon>
        <taxon>50 kb inversion clade</taxon>
        <taxon>NPAAA clade</taxon>
        <taxon>indigoferoid/millettioid clade</taxon>
        <taxon>Phaseoleae</taxon>
        <taxon>Glycine</taxon>
        <taxon>Glycine subgen. Soja</taxon>
    </lineage>
</organism>
<dbReference type="HOGENOM" id="CLU_2817507_0_0_1"/>
<dbReference type="GO" id="GO:0042542">
    <property type="term" value="P:response to hydrogen peroxide"/>
    <property type="evidence" value="ECO:0000318"/>
    <property type="project" value="GO_Central"/>
</dbReference>
<dbReference type="Pfam" id="PF00011">
    <property type="entry name" value="HSP20"/>
    <property type="match status" value="1"/>
</dbReference>
<keyword evidence="7" id="KW-1185">Reference proteome</keyword>
<dbReference type="FunFam" id="2.60.40.790:FF:000136">
    <property type="match status" value="1"/>
</dbReference>
<evidence type="ECO:0000256" key="1">
    <source>
        <dbReference type="ARBA" id="ARBA00023016"/>
    </source>
</evidence>
<dbReference type="PANTHER" id="PTHR11527">
    <property type="entry name" value="HEAT-SHOCK PROTEIN 20 FAMILY MEMBER"/>
    <property type="match status" value="1"/>
</dbReference>
<evidence type="ECO:0000259" key="4">
    <source>
        <dbReference type="PROSITE" id="PS01031"/>
    </source>
</evidence>
<gene>
    <name evidence="5" type="ORF">GLYMA_16G158500</name>
</gene>
<feature type="domain" description="SHSP" evidence="4">
    <location>
        <begin position="1"/>
        <end position="67"/>
    </location>
</feature>
<accession>K7MHL6</accession>
<dbReference type="GO" id="GO:0006457">
    <property type="term" value="P:protein folding"/>
    <property type="evidence" value="ECO:0000318"/>
    <property type="project" value="GO_Central"/>
</dbReference>
<dbReference type="InterPro" id="IPR008978">
    <property type="entry name" value="HSP20-like_chaperone"/>
</dbReference>
<dbReference type="InParanoid" id="K7MHL6"/>
<dbReference type="Gene3D" id="2.60.40.790">
    <property type="match status" value="1"/>
</dbReference>
<comment type="similarity">
    <text evidence="2 3">Belongs to the small heat shock protein (HSP20) family.</text>
</comment>
<dbReference type="GO" id="GO:0009408">
    <property type="term" value="P:response to heat"/>
    <property type="evidence" value="ECO:0000318"/>
    <property type="project" value="GO_Central"/>
</dbReference>
<proteinExistence type="inferred from homology"/>
<reference evidence="5" key="3">
    <citation type="submission" date="2018-07" db="EMBL/GenBank/DDBJ databases">
        <title>WGS assembly of Glycine max.</title>
        <authorList>
            <person name="Schmutz J."/>
            <person name="Cannon S."/>
            <person name="Schlueter J."/>
            <person name="Ma J."/>
            <person name="Mitros T."/>
            <person name="Nelson W."/>
            <person name="Hyten D."/>
            <person name="Song Q."/>
            <person name="Thelen J."/>
            <person name="Cheng J."/>
            <person name="Xu D."/>
            <person name="Hellsten U."/>
            <person name="May G."/>
            <person name="Yu Y."/>
            <person name="Sakurai T."/>
            <person name="Umezawa T."/>
            <person name="Bhattacharyya M."/>
            <person name="Sandhu D."/>
            <person name="Valliyodan B."/>
            <person name="Lindquist E."/>
            <person name="Peto M."/>
            <person name="Grant D."/>
            <person name="Shu S."/>
            <person name="Goodstein D."/>
            <person name="Barry K."/>
            <person name="Futrell-Griggs M."/>
            <person name="Abernathy B."/>
            <person name="Du J."/>
            <person name="Tian Z."/>
            <person name="Zhu L."/>
            <person name="Gill N."/>
            <person name="Joshi T."/>
            <person name="Libault M."/>
            <person name="Sethuraman A."/>
            <person name="Zhang X."/>
            <person name="Shinozaki K."/>
            <person name="Nguyen H."/>
            <person name="Wing R."/>
            <person name="Cregan P."/>
            <person name="Specht J."/>
            <person name="Grimwood J."/>
            <person name="Rokhsar D."/>
            <person name="Stacey G."/>
            <person name="Shoemaker R."/>
            <person name="Jackson S."/>
        </authorList>
    </citation>
    <scope>NUCLEOTIDE SEQUENCE</scope>
    <source>
        <tissue evidence="5">Callus</tissue>
    </source>
</reference>
<evidence type="ECO:0000313" key="6">
    <source>
        <dbReference type="EnsemblPlants" id="KRH08579"/>
    </source>
</evidence>
<dbReference type="AlphaFoldDB" id="K7MHL6"/>
<dbReference type="CDD" id="cd06464">
    <property type="entry name" value="ACD_sHsps-like"/>
    <property type="match status" value="1"/>
</dbReference>
<dbReference type="PaxDb" id="3847-GLYMA16G27486.1"/>
<name>K7MHL6_SOYBN</name>
<dbReference type="Gramene" id="KRH08579">
    <property type="protein sequence ID" value="KRH08579"/>
    <property type="gene ID" value="GLYMA_16G158500"/>
</dbReference>
<dbReference type="InterPro" id="IPR031107">
    <property type="entry name" value="Small_HSP"/>
</dbReference>
<dbReference type="GO" id="GO:0051259">
    <property type="term" value="P:protein complex oligomerization"/>
    <property type="evidence" value="ECO:0000318"/>
    <property type="project" value="GO_Central"/>
</dbReference>
<dbReference type="GO" id="GO:0051082">
    <property type="term" value="F:unfolded protein binding"/>
    <property type="evidence" value="ECO:0000318"/>
    <property type="project" value="GO_Central"/>
</dbReference>
<sequence length="67" mass="7898">MAGVKKEDLKVQWRHRLERQCGSFLRRFRLPEDANPEKIGYTPENGVLTVTVPKPEMKPSCWSIRMR</sequence>
<keyword evidence="1" id="KW-0346">Stress response</keyword>
<dbReference type="SMR" id="K7MHL6"/>
<reference evidence="5 6" key="1">
    <citation type="journal article" date="2010" name="Nature">
        <title>Genome sequence of the palaeopolyploid soybean.</title>
        <authorList>
            <person name="Schmutz J."/>
            <person name="Cannon S.B."/>
            <person name="Schlueter J."/>
            <person name="Ma J."/>
            <person name="Mitros T."/>
            <person name="Nelson W."/>
            <person name="Hyten D.L."/>
            <person name="Song Q."/>
            <person name="Thelen J.J."/>
            <person name="Cheng J."/>
            <person name="Xu D."/>
            <person name="Hellsten U."/>
            <person name="May G.D."/>
            <person name="Yu Y."/>
            <person name="Sakurai T."/>
            <person name="Umezawa T."/>
            <person name="Bhattacharyya M.K."/>
            <person name="Sandhu D."/>
            <person name="Valliyodan B."/>
            <person name="Lindquist E."/>
            <person name="Peto M."/>
            <person name="Grant D."/>
            <person name="Shu S."/>
            <person name="Goodstein D."/>
            <person name="Barry K."/>
            <person name="Futrell-Griggs M."/>
            <person name="Abernathy B."/>
            <person name="Du J."/>
            <person name="Tian Z."/>
            <person name="Zhu L."/>
            <person name="Gill N."/>
            <person name="Joshi T."/>
            <person name="Libault M."/>
            <person name="Sethuraman A."/>
            <person name="Zhang X.-C."/>
            <person name="Shinozaki K."/>
            <person name="Nguyen H.T."/>
            <person name="Wing R.A."/>
            <person name="Cregan P."/>
            <person name="Specht J."/>
            <person name="Grimwood J."/>
            <person name="Rokhsar D."/>
            <person name="Stacey G."/>
            <person name="Shoemaker R.C."/>
            <person name="Jackson S.A."/>
        </authorList>
    </citation>
    <scope>NUCLEOTIDE SEQUENCE [LARGE SCALE GENOMIC DNA]</scope>
    <source>
        <strain evidence="6">cv. Williams 82</strain>
        <tissue evidence="5">Callus</tissue>
    </source>
</reference>
<evidence type="ECO:0000313" key="5">
    <source>
        <dbReference type="EMBL" id="KRH08579.1"/>
    </source>
</evidence>
<dbReference type="GO" id="GO:0009651">
    <property type="term" value="P:response to salt stress"/>
    <property type="evidence" value="ECO:0000318"/>
    <property type="project" value="GO_Central"/>
</dbReference>
<dbReference type="SUPFAM" id="SSF49764">
    <property type="entry name" value="HSP20-like chaperones"/>
    <property type="match status" value="1"/>
</dbReference>
<dbReference type="STRING" id="3847.K7MHL6"/>
<evidence type="ECO:0000313" key="7">
    <source>
        <dbReference type="Proteomes" id="UP000008827"/>
    </source>
</evidence>
<evidence type="ECO:0000256" key="2">
    <source>
        <dbReference type="PROSITE-ProRule" id="PRU00285"/>
    </source>
</evidence>
<dbReference type="InterPro" id="IPR002068">
    <property type="entry name" value="A-crystallin/Hsp20_dom"/>
</dbReference>
<reference evidence="6" key="2">
    <citation type="submission" date="2018-02" db="UniProtKB">
        <authorList>
            <consortium name="EnsemblPlants"/>
        </authorList>
    </citation>
    <scope>IDENTIFICATION</scope>
    <source>
        <strain evidence="6">Williams 82</strain>
    </source>
</reference>
<dbReference type="eggNOG" id="KOG0710">
    <property type="taxonomic scope" value="Eukaryota"/>
</dbReference>
<evidence type="ECO:0000256" key="3">
    <source>
        <dbReference type="RuleBase" id="RU003616"/>
    </source>
</evidence>
<dbReference type="Proteomes" id="UP000008827">
    <property type="component" value="Chromosome 16"/>
</dbReference>